<name>A0A3L6EHG8_MAIZE</name>
<feature type="region of interest" description="Disordered" evidence="1">
    <location>
        <begin position="55"/>
        <end position="141"/>
    </location>
</feature>
<dbReference type="EMBL" id="NCVQ01000007">
    <property type="protein sequence ID" value="PWZ18677.1"/>
    <property type="molecule type" value="Genomic_DNA"/>
</dbReference>
<comment type="caution">
    <text evidence="2">The sequence shown here is derived from an EMBL/GenBank/DDBJ whole genome shotgun (WGS) entry which is preliminary data.</text>
</comment>
<evidence type="ECO:0000313" key="2">
    <source>
        <dbReference type="EMBL" id="PWZ18677.1"/>
    </source>
</evidence>
<gene>
    <name evidence="2" type="ORF">Zm00014a_018138</name>
</gene>
<dbReference type="AlphaFoldDB" id="A0A3L6EHG8"/>
<accession>A0A3L6EHG8</accession>
<dbReference type="Proteomes" id="UP000251960">
    <property type="component" value="Chromosome 6"/>
</dbReference>
<organism evidence="2">
    <name type="scientific">Zea mays</name>
    <name type="common">Maize</name>
    <dbReference type="NCBI Taxonomy" id="4577"/>
    <lineage>
        <taxon>Eukaryota</taxon>
        <taxon>Viridiplantae</taxon>
        <taxon>Streptophyta</taxon>
        <taxon>Embryophyta</taxon>
        <taxon>Tracheophyta</taxon>
        <taxon>Spermatophyta</taxon>
        <taxon>Magnoliopsida</taxon>
        <taxon>Liliopsida</taxon>
        <taxon>Poales</taxon>
        <taxon>Poaceae</taxon>
        <taxon>PACMAD clade</taxon>
        <taxon>Panicoideae</taxon>
        <taxon>Andropogonodae</taxon>
        <taxon>Andropogoneae</taxon>
        <taxon>Tripsacinae</taxon>
        <taxon>Zea</taxon>
    </lineage>
</organism>
<reference evidence="2" key="1">
    <citation type="journal article" date="2018" name="Nat. Genet.">
        <title>Extensive intraspecific gene order and gene structural variations between Mo17 and other maize genomes.</title>
        <authorList>
            <person name="Sun S."/>
            <person name="Zhou Y."/>
            <person name="Chen J."/>
            <person name="Shi J."/>
            <person name="Zhao H."/>
            <person name="Zhao H."/>
            <person name="Song W."/>
            <person name="Zhang M."/>
            <person name="Cui Y."/>
            <person name="Dong X."/>
            <person name="Liu H."/>
            <person name="Ma X."/>
            <person name="Jiao Y."/>
            <person name="Wang B."/>
            <person name="Wei X."/>
            <person name="Stein J.C."/>
            <person name="Glaubitz J.C."/>
            <person name="Lu F."/>
            <person name="Yu G."/>
            <person name="Liang C."/>
            <person name="Fengler K."/>
            <person name="Li B."/>
            <person name="Rafalski A."/>
            <person name="Schnable P.S."/>
            <person name="Ware D.H."/>
            <person name="Buckler E.S."/>
            <person name="Lai J."/>
        </authorList>
    </citation>
    <scope>NUCLEOTIDE SEQUENCE [LARGE SCALE GENOMIC DNA]</scope>
    <source>
        <tissue evidence="2">Seedling</tissue>
    </source>
</reference>
<evidence type="ECO:0000256" key="1">
    <source>
        <dbReference type="SAM" id="MobiDB-lite"/>
    </source>
</evidence>
<proteinExistence type="predicted"/>
<feature type="region of interest" description="Disordered" evidence="1">
    <location>
        <begin position="18"/>
        <end position="39"/>
    </location>
</feature>
<sequence>MQHHYSLPVTDLQFERAILSSESAGAPPHHTGQSAATATSSLASLDLSVRAAAAGGTTLPRQSGHVVRRRSHAPTQSAWNRCPHRGRTRTESPSRSSTMHTAHSGRAFLPSSAPALEYTDTGRDDTTSSIGVDRAPWPSNR</sequence>
<protein>
    <submittedName>
        <fullName evidence="2">Uncharacterized protein</fullName>
    </submittedName>
</protein>